<dbReference type="InterPro" id="IPR036291">
    <property type="entry name" value="NAD(P)-bd_dom_sf"/>
</dbReference>
<evidence type="ECO:0000256" key="1">
    <source>
        <dbReference type="ARBA" id="ARBA00006484"/>
    </source>
</evidence>
<dbReference type="Gene3D" id="3.40.50.720">
    <property type="entry name" value="NAD(P)-binding Rossmann-like Domain"/>
    <property type="match status" value="1"/>
</dbReference>
<keyword evidence="4" id="KW-1185">Reference proteome</keyword>
<dbReference type="SUPFAM" id="SSF51735">
    <property type="entry name" value="NAD(P)-binding Rossmann-fold domains"/>
    <property type="match status" value="1"/>
</dbReference>
<evidence type="ECO:0000313" key="4">
    <source>
        <dbReference type="Proteomes" id="UP000263486"/>
    </source>
</evidence>
<gene>
    <name evidence="3" type="ORF">DYH56_10530</name>
</gene>
<comment type="similarity">
    <text evidence="1">Belongs to the short-chain dehydrogenases/reductases (SDR) family.</text>
</comment>
<dbReference type="PANTHER" id="PTHR42901">
    <property type="entry name" value="ALCOHOL DEHYDROGENASE"/>
    <property type="match status" value="1"/>
</dbReference>
<dbReference type="EMBL" id="QUAJ01000018">
    <property type="protein sequence ID" value="REI40586.1"/>
    <property type="molecule type" value="Genomic_DNA"/>
</dbReference>
<keyword evidence="2" id="KW-0560">Oxidoreductase</keyword>
<accession>A0ABX9KFJ2</accession>
<reference evidence="3 4" key="1">
    <citation type="submission" date="2018-08" db="EMBL/GenBank/DDBJ databases">
        <title>Draft genome sequence of Psychrilyobacter sp. strain SD5 isolated from Black Sea water.</title>
        <authorList>
            <person name="Yadav S."/>
            <person name="Villanueva L."/>
            <person name="Damste J.S.S."/>
        </authorList>
    </citation>
    <scope>NUCLEOTIDE SEQUENCE [LARGE SCALE GENOMIC DNA]</scope>
    <source>
        <strain evidence="3 4">SD5</strain>
    </source>
</reference>
<protein>
    <submittedName>
        <fullName evidence="3">SDR family NAD(P)-dependent oxidoreductase</fullName>
    </submittedName>
</protein>
<dbReference type="PROSITE" id="PS00061">
    <property type="entry name" value="ADH_SHORT"/>
    <property type="match status" value="1"/>
</dbReference>
<dbReference type="RefSeq" id="WP_114642831.1">
    <property type="nucleotide sequence ID" value="NZ_JAACIO010000019.1"/>
</dbReference>
<dbReference type="PANTHER" id="PTHR42901:SF1">
    <property type="entry name" value="ALCOHOL DEHYDROGENASE"/>
    <property type="match status" value="1"/>
</dbReference>
<dbReference type="InterPro" id="IPR020904">
    <property type="entry name" value="Sc_DH/Rdtase_CS"/>
</dbReference>
<proteinExistence type="inferred from homology"/>
<organism evidence="3 4">
    <name type="scientific">Psychrilyobacter piezotolerans</name>
    <dbReference type="NCBI Taxonomy" id="2293438"/>
    <lineage>
        <taxon>Bacteria</taxon>
        <taxon>Fusobacteriati</taxon>
        <taxon>Fusobacteriota</taxon>
        <taxon>Fusobacteriia</taxon>
        <taxon>Fusobacteriales</taxon>
        <taxon>Fusobacteriaceae</taxon>
        <taxon>Psychrilyobacter</taxon>
    </lineage>
</organism>
<dbReference type="Pfam" id="PF00106">
    <property type="entry name" value="adh_short"/>
    <property type="match status" value="1"/>
</dbReference>
<evidence type="ECO:0000256" key="2">
    <source>
        <dbReference type="ARBA" id="ARBA00023002"/>
    </source>
</evidence>
<sequence>MIYSLITGGTSGLGYELAKKLIKMGKNVIIMGRDEKKLNSSTKELKIISQEVKVIGVKIDISNLSEVDKFFLDLKTDNIEIEHLYNNAGQGFFGSVEEVTEYEISSILNSNLVGLINMTSRAVTHMKSLEQKCKIINILSTAAQIGKKNETIYCAAKWGAKGFLESVRDEIHGGNIEVIIVYPGGMNTPFWNDIDSGYEFLTFMKAEDVAEEIVHAAINHKILISDLVINRRK</sequence>
<name>A0ABX9KFJ2_9FUSO</name>
<dbReference type="InterPro" id="IPR002347">
    <property type="entry name" value="SDR_fam"/>
</dbReference>
<dbReference type="Proteomes" id="UP000263486">
    <property type="component" value="Unassembled WGS sequence"/>
</dbReference>
<comment type="caution">
    <text evidence="3">The sequence shown here is derived from an EMBL/GenBank/DDBJ whole genome shotgun (WGS) entry which is preliminary data.</text>
</comment>
<evidence type="ECO:0000313" key="3">
    <source>
        <dbReference type="EMBL" id="REI40586.1"/>
    </source>
</evidence>
<dbReference type="PRINTS" id="PR00081">
    <property type="entry name" value="GDHRDH"/>
</dbReference>